<protein>
    <submittedName>
        <fullName evidence="1">Uncharacterized protein</fullName>
    </submittedName>
</protein>
<evidence type="ECO:0000313" key="1">
    <source>
        <dbReference type="EMBL" id="CAF4297750.1"/>
    </source>
</evidence>
<feature type="non-terminal residue" evidence="1">
    <location>
        <position position="14"/>
    </location>
</feature>
<sequence>MSSPEFSVDPLVMT</sequence>
<gene>
    <name evidence="1" type="ORF">OKA104_LOCUS46048</name>
</gene>
<comment type="caution">
    <text evidence="1">The sequence shown here is derived from an EMBL/GenBank/DDBJ whole genome shotgun (WGS) entry which is preliminary data.</text>
</comment>
<name>A0A820HSG2_9BILA</name>
<dbReference type="EMBL" id="CAJOAY010016164">
    <property type="protein sequence ID" value="CAF4297750.1"/>
    <property type="molecule type" value="Genomic_DNA"/>
</dbReference>
<reference evidence="1" key="1">
    <citation type="submission" date="2021-02" db="EMBL/GenBank/DDBJ databases">
        <authorList>
            <person name="Nowell W R."/>
        </authorList>
    </citation>
    <scope>NUCLEOTIDE SEQUENCE</scope>
</reference>
<organism evidence="1 2">
    <name type="scientific">Adineta steineri</name>
    <dbReference type="NCBI Taxonomy" id="433720"/>
    <lineage>
        <taxon>Eukaryota</taxon>
        <taxon>Metazoa</taxon>
        <taxon>Spiralia</taxon>
        <taxon>Gnathifera</taxon>
        <taxon>Rotifera</taxon>
        <taxon>Eurotatoria</taxon>
        <taxon>Bdelloidea</taxon>
        <taxon>Adinetida</taxon>
        <taxon>Adinetidae</taxon>
        <taxon>Adineta</taxon>
    </lineage>
</organism>
<dbReference type="Proteomes" id="UP000663881">
    <property type="component" value="Unassembled WGS sequence"/>
</dbReference>
<proteinExistence type="predicted"/>
<accession>A0A820HSG2</accession>
<evidence type="ECO:0000313" key="2">
    <source>
        <dbReference type="Proteomes" id="UP000663881"/>
    </source>
</evidence>